<protein>
    <submittedName>
        <fullName evidence="1">Uncharacterized protein</fullName>
    </submittedName>
</protein>
<comment type="caution">
    <text evidence="1">The sequence shown here is derived from an EMBL/GenBank/DDBJ whole genome shotgun (WGS) entry which is preliminary data.</text>
</comment>
<sequence>MIGIKEQLDHENFYPSLLSISERIYWQKKIFDRNKLEENANIDALKSDRKPKVQSMVGVKNFIYEMKIDRYREIEAPCKRLRTVSKNKN</sequence>
<dbReference type="EMBL" id="BPLR01002701">
    <property type="protein sequence ID" value="GIX76904.1"/>
    <property type="molecule type" value="Genomic_DNA"/>
</dbReference>
<organism evidence="1 2">
    <name type="scientific">Caerostris extrusa</name>
    <name type="common">Bark spider</name>
    <name type="synonym">Caerostris bankana</name>
    <dbReference type="NCBI Taxonomy" id="172846"/>
    <lineage>
        <taxon>Eukaryota</taxon>
        <taxon>Metazoa</taxon>
        <taxon>Ecdysozoa</taxon>
        <taxon>Arthropoda</taxon>
        <taxon>Chelicerata</taxon>
        <taxon>Arachnida</taxon>
        <taxon>Araneae</taxon>
        <taxon>Araneomorphae</taxon>
        <taxon>Entelegynae</taxon>
        <taxon>Araneoidea</taxon>
        <taxon>Araneidae</taxon>
        <taxon>Caerostris</taxon>
    </lineage>
</organism>
<name>A0AAV4N0V5_CAEEX</name>
<proteinExistence type="predicted"/>
<gene>
    <name evidence="1" type="ORF">CEXT_713651</name>
</gene>
<evidence type="ECO:0000313" key="2">
    <source>
        <dbReference type="Proteomes" id="UP001054945"/>
    </source>
</evidence>
<dbReference type="AlphaFoldDB" id="A0AAV4N0V5"/>
<accession>A0AAV4N0V5</accession>
<evidence type="ECO:0000313" key="1">
    <source>
        <dbReference type="EMBL" id="GIX76904.1"/>
    </source>
</evidence>
<reference evidence="1 2" key="1">
    <citation type="submission" date="2021-06" db="EMBL/GenBank/DDBJ databases">
        <title>Caerostris extrusa draft genome.</title>
        <authorList>
            <person name="Kono N."/>
            <person name="Arakawa K."/>
        </authorList>
    </citation>
    <scope>NUCLEOTIDE SEQUENCE [LARGE SCALE GENOMIC DNA]</scope>
</reference>
<dbReference type="Proteomes" id="UP001054945">
    <property type="component" value="Unassembled WGS sequence"/>
</dbReference>
<keyword evidence="2" id="KW-1185">Reference proteome</keyword>